<evidence type="ECO:0000313" key="2">
    <source>
        <dbReference type="EMBL" id="KAA8531435.1"/>
    </source>
</evidence>
<dbReference type="EMBL" id="CM018043">
    <property type="protein sequence ID" value="KAA8531435.1"/>
    <property type="molecule type" value="Genomic_DNA"/>
</dbReference>
<accession>A0A5J5AK48</accession>
<evidence type="ECO:0000256" key="1">
    <source>
        <dbReference type="SAM" id="SignalP"/>
    </source>
</evidence>
<sequence length="71" mass="8240">MLRTRLLWFTFGFTSAAGSMSHFIFKDLWVDSYSLSSQLKEKFDALDARVFNLERVLDKTPNPHQDDGNLN</sequence>
<keyword evidence="3" id="KW-1185">Reference proteome</keyword>
<dbReference type="OrthoDB" id="1857675at2759"/>
<protein>
    <recommendedName>
        <fullName evidence="4">Rx N-terminal domain-containing protein</fullName>
    </recommendedName>
</protein>
<proteinExistence type="predicted"/>
<evidence type="ECO:0008006" key="4">
    <source>
        <dbReference type="Google" id="ProtNLM"/>
    </source>
</evidence>
<dbReference type="PANTHER" id="PTHR34970">
    <property type="entry name" value="ABC TRANSPORTER A FAMILY PROTEIN"/>
    <property type="match status" value="1"/>
</dbReference>
<name>A0A5J5AK48_9ASTE</name>
<reference evidence="2 3" key="1">
    <citation type="submission" date="2019-09" db="EMBL/GenBank/DDBJ databases">
        <title>A chromosome-level genome assembly of the Chinese tupelo Nyssa sinensis.</title>
        <authorList>
            <person name="Yang X."/>
            <person name="Kang M."/>
            <person name="Yang Y."/>
            <person name="Xiong H."/>
            <person name="Wang M."/>
            <person name="Zhang Z."/>
            <person name="Wang Z."/>
            <person name="Wu H."/>
            <person name="Ma T."/>
            <person name="Liu J."/>
            <person name="Xi Z."/>
        </authorList>
    </citation>
    <scope>NUCLEOTIDE SEQUENCE [LARGE SCALE GENOMIC DNA]</scope>
    <source>
        <strain evidence="2">J267</strain>
        <tissue evidence="2">Leaf</tissue>
    </source>
</reference>
<dbReference type="PANTHER" id="PTHR34970:SF5">
    <property type="entry name" value="PROTEIN, PUTATIVE-RELATED"/>
    <property type="match status" value="1"/>
</dbReference>
<organism evidence="2 3">
    <name type="scientific">Nyssa sinensis</name>
    <dbReference type="NCBI Taxonomy" id="561372"/>
    <lineage>
        <taxon>Eukaryota</taxon>
        <taxon>Viridiplantae</taxon>
        <taxon>Streptophyta</taxon>
        <taxon>Embryophyta</taxon>
        <taxon>Tracheophyta</taxon>
        <taxon>Spermatophyta</taxon>
        <taxon>Magnoliopsida</taxon>
        <taxon>eudicotyledons</taxon>
        <taxon>Gunneridae</taxon>
        <taxon>Pentapetalae</taxon>
        <taxon>asterids</taxon>
        <taxon>Cornales</taxon>
        <taxon>Nyssaceae</taxon>
        <taxon>Nyssa</taxon>
    </lineage>
</organism>
<gene>
    <name evidence="2" type="ORF">F0562_006212</name>
</gene>
<dbReference type="Proteomes" id="UP000325577">
    <property type="component" value="Linkage Group LG2"/>
</dbReference>
<feature type="chain" id="PRO_5023847868" description="Rx N-terminal domain-containing protein" evidence="1">
    <location>
        <begin position="19"/>
        <end position="71"/>
    </location>
</feature>
<evidence type="ECO:0000313" key="3">
    <source>
        <dbReference type="Proteomes" id="UP000325577"/>
    </source>
</evidence>
<keyword evidence="1" id="KW-0732">Signal</keyword>
<dbReference type="AlphaFoldDB" id="A0A5J5AK48"/>
<feature type="signal peptide" evidence="1">
    <location>
        <begin position="1"/>
        <end position="18"/>
    </location>
</feature>